<dbReference type="PANTHER" id="PTHR43353">
    <property type="entry name" value="SUCCINATE-SEMIALDEHYDE DEHYDROGENASE, MITOCHONDRIAL"/>
    <property type="match status" value="1"/>
</dbReference>
<dbReference type="InterPro" id="IPR016163">
    <property type="entry name" value="Ald_DH_C"/>
</dbReference>
<dbReference type="Gene3D" id="3.40.309.10">
    <property type="entry name" value="Aldehyde Dehydrogenase, Chain A, domain 2"/>
    <property type="match status" value="1"/>
</dbReference>
<evidence type="ECO:0000256" key="3">
    <source>
        <dbReference type="PROSITE-ProRule" id="PRU10007"/>
    </source>
</evidence>
<keyword evidence="2 4" id="KW-0560">Oxidoreductase</keyword>
<feature type="active site" evidence="3">
    <location>
        <position position="253"/>
    </location>
</feature>
<dbReference type="SUPFAM" id="SSF53720">
    <property type="entry name" value="ALDH-like"/>
    <property type="match status" value="1"/>
</dbReference>
<sequence>MLESNLLSEINGYIDGSWCSADDATSFSVTNPATGELLAEVPAMGPAECSSAAAAAERALANTPSLETRREWLEAIDAALRQHQEELGRILTLEHGKPHAEGQGEVLYAAGFFAYAARNIDALAPRTLDEQPRNCTWTVYNRPAGAVALITPWNFPIGMIAKKLSASLAAGAPAVIKPSAKTPLTMVALFNILDRELNLPPGMVNLVTGAAGPIGDALLSDPRIQVISFTGSTGVGQELIRGSAEGVKRLALELGGNAPFIVFADADLEHAADQLIANKFRGGGQTCVCANRILVESSVMDSFAAKVAERAAKLTVGNGMEPGVDLGPLIDRSGYEKVRRHYLDALDKGATTVMGKDPGAMERDYGAYFPPTVVSGVTPQMACWREETFGPLVPMAPFEGEADALAKANDTEFGLASYLFTGDDERAERLIPNLQFPHVGWNTGSGPTPEAPFGGMKHSGFGREGGLEGLFEFVETQTVPRGPL</sequence>
<protein>
    <submittedName>
        <fullName evidence="6">Aldehyde dehydrogenase</fullName>
    </submittedName>
</protein>
<dbReference type="Pfam" id="PF00171">
    <property type="entry name" value="Aldedh"/>
    <property type="match status" value="1"/>
</dbReference>
<dbReference type="PROSITE" id="PS00687">
    <property type="entry name" value="ALDEHYDE_DEHYDR_GLU"/>
    <property type="match status" value="1"/>
</dbReference>
<evidence type="ECO:0000256" key="4">
    <source>
        <dbReference type="RuleBase" id="RU003345"/>
    </source>
</evidence>
<dbReference type="Proteomes" id="UP000218890">
    <property type="component" value="Chromosome"/>
</dbReference>
<dbReference type="RefSeq" id="WP_096409761.1">
    <property type="nucleotide sequence ID" value="NZ_AP017372.2"/>
</dbReference>
<dbReference type="InterPro" id="IPR015590">
    <property type="entry name" value="Aldehyde_DH_dom"/>
</dbReference>
<gene>
    <name evidence="6" type="primary">gabD-2</name>
    <name evidence="6" type="ORF">HH1059_16790</name>
</gene>
<dbReference type="InterPro" id="IPR050740">
    <property type="entry name" value="Aldehyde_DH_Superfamily"/>
</dbReference>
<dbReference type="GO" id="GO:0009450">
    <property type="term" value="P:gamma-aminobutyric acid catabolic process"/>
    <property type="evidence" value="ECO:0007669"/>
    <property type="project" value="TreeGrafter"/>
</dbReference>
<dbReference type="FunFam" id="3.40.309.10:FF:000004">
    <property type="entry name" value="Succinate-semialdehyde dehydrogenase I"/>
    <property type="match status" value="1"/>
</dbReference>
<keyword evidence="7" id="KW-1185">Reference proteome</keyword>
<evidence type="ECO:0000313" key="6">
    <source>
        <dbReference type="EMBL" id="BAU58391.1"/>
    </source>
</evidence>
<organism evidence="6 7">
    <name type="scientific">Halorhodospira halochloris</name>
    <name type="common">Ectothiorhodospira halochloris</name>
    <dbReference type="NCBI Taxonomy" id="1052"/>
    <lineage>
        <taxon>Bacteria</taxon>
        <taxon>Pseudomonadati</taxon>
        <taxon>Pseudomonadota</taxon>
        <taxon>Gammaproteobacteria</taxon>
        <taxon>Chromatiales</taxon>
        <taxon>Ectothiorhodospiraceae</taxon>
        <taxon>Halorhodospira</taxon>
    </lineage>
</organism>
<feature type="domain" description="Aldehyde dehydrogenase" evidence="5">
    <location>
        <begin position="18"/>
        <end position="479"/>
    </location>
</feature>
<dbReference type="KEGG" id="hhk:HH1059_16790"/>
<dbReference type="PANTHER" id="PTHR43353:SF5">
    <property type="entry name" value="SUCCINATE-SEMIALDEHYDE DEHYDROGENASE, MITOCHONDRIAL"/>
    <property type="match status" value="1"/>
</dbReference>
<accession>A0A110B5J9</accession>
<dbReference type="AlphaFoldDB" id="A0A110B5J9"/>
<evidence type="ECO:0000313" key="7">
    <source>
        <dbReference type="Proteomes" id="UP000218890"/>
    </source>
</evidence>
<proteinExistence type="inferred from homology"/>
<dbReference type="GO" id="GO:0004777">
    <property type="term" value="F:succinate-semialdehyde dehydrogenase (NAD+) activity"/>
    <property type="evidence" value="ECO:0007669"/>
    <property type="project" value="TreeGrafter"/>
</dbReference>
<dbReference type="InterPro" id="IPR029510">
    <property type="entry name" value="Ald_DH_CS_GLU"/>
</dbReference>
<evidence type="ECO:0000259" key="5">
    <source>
        <dbReference type="Pfam" id="PF00171"/>
    </source>
</evidence>
<dbReference type="InterPro" id="IPR016161">
    <property type="entry name" value="Ald_DH/histidinol_DH"/>
</dbReference>
<comment type="similarity">
    <text evidence="1 4">Belongs to the aldehyde dehydrogenase family.</text>
</comment>
<evidence type="ECO:0000256" key="2">
    <source>
        <dbReference type="ARBA" id="ARBA00023002"/>
    </source>
</evidence>
<dbReference type="Gene3D" id="3.40.605.10">
    <property type="entry name" value="Aldehyde Dehydrogenase, Chain A, domain 1"/>
    <property type="match status" value="1"/>
</dbReference>
<name>A0A110B5J9_HALHR</name>
<evidence type="ECO:0000256" key="1">
    <source>
        <dbReference type="ARBA" id="ARBA00009986"/>
    </source>
</evidence>
<dbReference type="FunFam" id="3.40.605.10:FF:000007">
    <property type="entry name" value="NAD/NADP-dependent betaine aldehyde dehydrogenase"/>
    <property type="match status" value="1"/>
</dbReference>
<reference evidence="6" key="1">
    <citation type="submission" date="2016-02" db="EMBL/GenBank/DDBJ databases">
        <title>Halorhodospira halochloris DSM-1059 complete genome, version 2.</title>
        <authorList>
            <person name="Tsukatani Y."/>
        </authorList>
    </citation>
    <scope>NUCLEOTIDE SEQUENCE</scope>
    <source>
        <strain evidence="6">DSM 1059</strain>
    </source>
</reference>
<dbReference type="EMBL" id="AP017372">
    <property type="protein sequence ID" value="BAU58391.1"/>
    <property type="molecule type" value="Genomic_DNA"/>
</dbReference>
<dbReference type="OrthoDB" id="9812625at2"/>
<dbReference type="InterPro" id="IPR016162">
    <property type="entry name" value="Ald_DH_N"/>
</dbReference>